<evidence type="ECO:0000313" key="5">
    <source>
        <dbReference type="Proteomes" id="UP001489004"/>
    </source>
</evidence>
<evidence type="ECO:0000256" key="2">
    <source>
        <dbReference type="ARBA" id="ARBA00022640"/>
    </source>
</evidence>
<reference evidence="4 5" key="1">
    <citation type="journal article" date="2024" name="Nat. Commun.">
        <title>Phylogenomics reveals the evolutionary origins of lichenization in chlorophyte algae.</title>
        <authorList>
            <person name="Puginier C."/>
            <person name="Libourel C."/>
            <person name="Otte J."/>
            <person name="Skaloud P."/>
            <person name="Haon M."/>
            <person name="Grisel S."/>
            <person name="Petersen M."/>
            <person name="Berrin J.G."/>
            <person name="Delaux P.M."/>
            <person name="Dal Grande F."/>
            <person name="Keller J."/>
        </authorList>
    </citation>
    <scope>NUCLEOTIDE SEQUENCE [LARGE SCALE GENOMIC DNA]</scope>
    <source>
        <strain evidence="4 5">SAG 2043</strain>
    </source>
</reference>
<dbReference type="InterPro" id="IPR006843">
    <property type="entry name" value="PAP/fibrillin_dom"/>
</dbReference>
<name>A0AAW1R4L7_9CHLO</name>
<proteinExistence type="predicted"/>
<dbReference type="Proteomes" id="UP001489004">
    <property type="component" value="Unassembled WGS sequence"/>
</dbReference>
<sequence>MASVSPPCQLAVGTLQTISSQPDPGHVQRAFLKRSYRVASSRSSGRASQVSTASATPKTKAANFLSLLSNPAARMAKLRKGLSEAIVKREGVESAIAALVKANPTQAPGRADHLQGKWQLLWTTDESDFARLQRRLGPVPVASLQLIGVAGGLRNDQAANVITIAGGLLSVVLTSGCKSDPRDSGRVRITPPFRIQVKLAGLPTPIAKDLDGEETFVQQLYLDAPDAMGGCLRISRVGRFGEKKVAGSTFVHVRL</sequence>
<dbReference type="Pfam" id="PF04755">
    <property type="entry name" value="PAP_fibrillin"/>
    <property type="match status" value="1"/>
</dbReference>
<dbReference type="InterPro" id="IPR039633">
    <property type="entry name" value="PAP"/>
</dbReference>
<accession>A0AAW1R4L7</accession>
<evidence type="ECO:0000313" key="4">
    <source>
        <dbReference type="EMBL" id="KAK9828534.1"/>
    </source>
</evidence>
<dbReference type="PANTHER" id="PTHR31906">
    <property type="entry name" value="PLASTID-LIPID-ASSOCIATED PROTEIN 4, CHLOROPLASTIC-RELATED"/>
    <property type="match status" value="1"/>
</dbReference>
<evidence type="ECO:0000256" key="1">
    <source>
        <dbReference type="ARBA" id="ARBA00004474"/>
    </source>
</evidence>
<comment type="subcellular location">
    <subcellularLocation>
        <location evidence="1">Plastid</location>
    </subcellularLocation>
</comment>
<keyword evidence="5" id="KW-1185">Reference proteome</keyword>
<dbReference type="AlphaFoldDB" id="A0AAW1R4L7"/>
<gene>
    <name evidence="4" type="ORF">WJX72_000628</name>
</gene>
<comment type="caution">
    <text evidence="4">The sequence shown here is derived from an EMBL/GenBank/DDBJ whole genome shotgun (WGS) entry which is preliminary data.</text>
</comment>
<protein>
    <recommendedName>
        <fullName evidence="3">Plastid lipid-associated protein/fibrillin conserved domain-containing protein</fullName>
    </recommendedName>
</protein>
<dbReference type="EMBL" id="JALJOR010000001">
    <property type="protein sequence ID" value="KAK9828534.1"/>
    <property type="molecule type" value="Genomic_DNA"/>
</dbReference>
<organism evidence="4 5">
    <name type="scientific">[Myrmecia] bisecta</name>
    <dbReference type="NCBI Taxonomy" id="41462"/>
    <lineage>
        <taxon>Eukaryota</taxon>
        <taxon>Viridiplantae</taxon>
        <taxon>Chlorophyta</taxon>
        <taxon>core chlorophytes</taxon>
        <taxon>Trebouxiophyceae</taxon>
        <taxon>Trebouxiales</taxon>
        <taxon>Trebouxiaceae</taxon>
        <taxon>Myrmecia</taxon>
    </lineage>
</organism>
<feature type="domain" description="Plastid lipid-associated protein/fibrillin conserved" evidence="3">
    <location>
        <begin position="78"/>
        <end position="190"/>
    </location>
</feature>
<keyword evidence="2" id="KW-0934">Plastid</keyword>
<dbReference type="GO" id="GO:0009536">
    <property type="term" value="C:plastid"/>
    <property type="evidence" value="ECO:0007669"/>
    <property type="project" value="UniProtKB-SubCell"/>
</dbReference>
<evidence type="ECO:0000259" key="3">
    <source>
        <dbReference type="Pfam" id="PF04755"/>
    </source>
</evidence>